<evidence type="ECO:0000313" key="14">
    <source>
        <dbReference type="Proteomes" id="UP000745859"/>
    </source>
</evidence>
<dbReference type="Gene3D" id="3.40.50.720">
    <property type="entry name" value="NAD(P)-binding Rossmann-like Domain"/>
    <property type="match status" value="1"/>
</dbReference>
<evidence type="ECO:0000259" key="10">
    <source>
        <dbReference type="Pfam" id="PF00745"/>
    </source>
</evidence>
<feature type="binding site" evidence="8">
    <location>
        <position position="111"/>
    </location>
    <ligand>
        <name>substrate</name>
    </ligand>
</feature>
<dbReference type="InterPro" id="IPR018214">
    <property type="entry name" value="GluRdtase_CS"/>
</dbReference>
<protein>
    <recommendedName>
        <fullName evidence="3 8">Glutamyl-tRNA reductase</fullName>
        <shortName evidence="8">GluTR</shortName>
        <ecNumber evidence="3 8">1.2.1.70</ecNumber>
    </recommendedName>
</protein>
<evidence type="ECO:0000259" key="11">
    <source>
        <dbReference type="Pfam" id="PF01488"/>
    </source>
</evidence>
<evidence type="ECO:0000256" key="6">
    <source>
        <dbReference type="ARBA" id="ARBA00023244"/>
    </source>
</evidence>
<dbReference type="PANTHER" id="PTHR43013:SF1">
    <property type="entry name" value="GLUTAMYL-TRNA REDUCTASE"/>
    <property type="match status" value="1"/>
</dbReference>
<comment type="catalytic activity">
    <reaction evidence="7 8 9">
        <text>(S)-4-amino-5-oxopentanoate + tRNA(Glu) + NADP(+) = L-glutamyl-tRNA(Glu) + NADPH + H(+)</text>
        <dbReference type="Rhea" id="RHEA:12344"/>
        <dbReference type="Rhea" id="RHEA-COMP:9663"/>
        <dbReference type="Rhea" id="RHEA-COMP:9680"/>
        <dbReference type="ChEBI" id="CHEBI:15378"/>
        <dbReference type="ChEBI" id="CHEBI:57501"/>
        <dbReference type="ChEBI" id="CHEBI:57783"/>
        <dbReference type="ChEBI" id="CHEBI:58349"/>
        <dbReference type="ChEBI" id="CHEBI:78442"/>
        <dbReference type="ChEBI" id="CHEBI:78520"/>
        <dbReference type="EC" id="1.2.1.70"/>
    </reaction>
</comment>
<dbReference type="NCBIfam" id="TIGR01035">
    <property type="entry name" value="hemA"/>
    <property type="match status" value="1"/>
</dbReference>
<feature type="binding site" evidence="8">
    <location>
        <begin position="191"/>
        <end position="196"/>
    </location>
    <ligand>
        <name>NADP(+)</name>
        <dbReference type="ChEBI" id="CHEBI:58349"/>
    </ligand>
</feature>
<dbReference type="InterPro" id="IPR015895">
    <property type="entry name" value="4pyrrol_synth_GluRdtase_N"/>
</dbReference>
<dbReference type="PIRSF" id="PIRSF000445">
    <property type="entry name" value="4pyrrol_synth_GluRdtase"/>
    <property type="match status" value="1"/>
</dbReference>
<dbReference type="Gene3D" id="3.30.460.30">
    <property type="entry name" value="Glutamyl-tRNA reductase, N-terminal domain"/>
    <property type="match status" value="1"/>
</dbReference>
<dbReference type="InterPro" id="IPR036453">
    <property type="entry name" value="GluRdtase_dimer_dom_sf"/>
</dbReference>
<dbReference type="Pfam" id="PF05201">
    <property type="entry name" value="GlutR_N"/>
    <property type="match status" value="1"/>
</dbReference>
<reference evidence="13 14" key="1">
    <citation type="submission" date="2020-03" db="EMBL/GenBank/DDBJ databases">
        <title>Genomic Encyclopedia of Type Strains, Phase IV (KMG-IV): sequencing the most valuable type-strain genomes for metagenomic binning, comparative biology and taxonomic classification.</title>
        <authorList>
            <person name="Goeker M."/>
        </authorList>
    </citation>
    <scope>NUCLEOTIDE SEQUENCE [LARGE SCALE GENOMIC DNA]</scope>
    <source>
        <strain evidence="13 14">DSM 101599</strain>
    </source>
</reference>
<dbReference type="RefSeq" id="WP_167187376.1">
    <property type="nucleotide sequence ID" value="NZ_JAASQL010000002.1"/>
</dbReference>
<keyword evidence="4 8" id="KW-0521">NADP</keyword>
<dbReference type="SUPFAM" id="SSF69742">
    <property type="entry name" value="Glutamyl tRNA-reductase catalytic, N-terminal domain"/>
    <property type="match status" value="1"/>
</dbReference>
<dbReference type="PANTHER" id="PTHR43013">
    <property type="entry name" value="GLUTAMYL-TRNA REDUCTASE"/>
    <property type="match status" value="1"/>
</dbReference>
<name>A0ABX0UBW3_9FLAO</name>
<organism evidence="13 14">
    <name type="scientific">Wenyingzhuangia heitensis</name>
    <dbReference type="NCBI Taxonomy" id="1487859"/>
    <lineage>
        <taxon>Bacteria</taxon>
        <taxon>Pseudomonadati</taxon>
        <taxon>Bacteroidota</taxon>
        <taxon>Flavobacteriia</taxon>
        <taxon>Flavobacteriales</taxon>
        <taxon>Flavobacteriaceae</taxon>
        <taxon>Wenyingzhuangia</taxon>
    </lineage>
</organism>
<comment type="function">
    <text evidence="8">Catalyzes the NADPH-dependent reduction of glutamyl-tRNA(Glu) to glutamate 1-semialdehyde (GSA).</text>
</comment>
<evidence type="ECO:0000256" key="5">
    <source>
        <dbReference type="ARBA" id="ARBA00023002"/>
    </source>
</evidence>
<comment type="miscellaneous">
    <text evidence="8">During catalysis, the active site Cys acts as a nucleophile attacking the alpha-carbonyl group of tRNA-bound glutamate with the formation of a thioester intermediate between enzyme and glutamate, and the concomitant release of tRNA(Glu). The thioester intermediate is finally reduced by direct hydride transfer from NADPH, to form the product GSA.</text>
</comment>
<evidence type="ECO:0000313" key="13">
    <source>
        <dbReference type="EMBL" id="NIJ45395.1"/>
    </source>
</evidence>
<dbReference type="GO" id="GO:0008883">
    <property type="term" value="F:glutamyl-tRNA reductase activity"/>
    <property type="evidence" value="ECO:0007669"/>
    <property type="project" value="UniProtKB-EC"/>
</dbReference>
<evidence type="ECO:0000256" key="3">
    <source>
        <dbReference type="ARBA" id="ARBA00012970"/>
    </source>
</evidence>
<sequence>MNNKQIGTKLYNVGVSYKKADVETRSAFSLSKQKQITLLKDARSKGIDGVMVVSTCNRTEITGFAKHPFELISLLCEHSNGTVEEFVRFSNIFKGSEAIQHLFNIGTGLESQILGDYEIVGQLKQAYQLAQKYGTINTYLERLMNSVLQASKDVKNNTELSSGTTSVAYAATQYIIDNVDNYNSKRVLVYGLGEIGKNACKNLLKYTHNTNIHLINRTHSKALEFADTHENVAINTFENLEVEIEDAEILIVSTGAELPTITAKNIKKDKRLLILDLSMPENVAKEIKSFDNVTLINVDELSKITDKTLERRQTEIPKAQKIINKHKQDFAYWLDHRKFTPAVNALKISLQSIQEDEINFHQKKIDGFNAEHAEQITSRIIQKITTQFVKHLKDENTSVDQSIEIVSKIFNSTL</sequence>
<keyword evidence="14" id="KW-1185">Reference proteome</keyword>
<feature type="domain" description="Tetrapyrrole biosynthesis glutamyl-tRNA reductase dimerisation" evidence="10">
    <location>
        <begin position="318"/>
        <end position="411"/>
    </location>
</feature>
<feature type="binding site" evidence="8">
    <location>
        <begin position="116"/>
        <end position="118"/>
    </location>
    <ligand>
        <name>substrate</name>
    </ligand>
</feature>
<dbReference type="InterPro" id="IPR036343">
    <property type="entry name" value="GluRdtase_N_sf"/>
</dbReference>
<feature type="binding site" evidence="8">
    <location>
        <position position="122"/>
    </location>
    <ligand>
        <name>substrate</name>
    </ligand>
</feature>
<evidence type="ECO:0000256" key="2">
    <source>
        <dbReference type="ARBA" id="ARBA00005916"/>
    </source>
</evidence>
<comment type="domain">
    <text evidence="8">Possesses an unusual extended V-shaped dimeric structure with each monomer consisting of three distinct domains arranged along a curved 'spinal' alpha-helix. The N-terminal catalytic domain specifically recognizes the glutamate moiety of the substrate. The second domain is the NADPH-binding domain, and the third C-terminal domain is responsible for dimerization.</text>
</comment>
<evidence type="ECO:0000256" key="1">
    <source>
        <dbReference type="ARBA" id="ARBA00005059"/>
    </source>
</evidence>
<gene>
    <name evidence="8" type="primary">hemA</name>
    <name evidence="13" type="ORF">FHR24_001863</name>
</gene>
<dbReference type="EC" id="1.2.1.70" evidence="3 8"/>
<feature type="domain" description="Quinate/shikimate 5-dehydrogenase/glutamyl-tRNA reductase" evidence="11">
    <location>
        <begin position="178"/>
        <end position="304"/>
    </location>
</feature>
<dbReference type="PROSITE" id="PS00747">
    <property type="entry name" value="GLUTR"/>
    <property type="match status" value="1"/>
</dbReference>
<keyword evidence="5 8" id="KW-0560">Oxidoreductase</keyword>
<dbReference type="Pfam" id="PF01488">
    <property type="entry name" value="Shikimate_DH"/>
    <property type="match status" value="1"/>
</dbReference>
<feature type="active site" description="Nucleophile" evidence="8">
    <location>
        <position position="56"/>
    </location>
</feature>
<evidence type="ECO:0000256" key="9">
    <source>
        <dbReference type="RuleBase" id="RU000584"/>
    </source>
</evidence>
<dbReference type="InterPro" id="IPR036291">
    <property type="entry name" value="NAD(P)-bd_dom_sf"/>
</dbReference>
<dbReference type="Pfam" id="PF00745">
    <property type="entry name" value="GlutR_dimer"/>
    <property type="match status" value="1"/>
</dbReference>
<evidence type="ECO:0000256" key="4">
    <source>
        <dbReference type="ARBA" id="ARBA00022857"/>
    </source>
</evidence>
<evidence type="ECO:0000259" key="12">
    <source>
        <dbReference type="Pfam" id="PF05201"/>
    </source>
</evidence>
<dbReference type="InterPro" id="IPR006151">
    <property type="entry name" value="Shikm_DH/Glu-tRNA_Rdtase"/>
</dbReference>
<dbReference type="SUPFAM" id="SSF51735">
    <property type="entry name" value="NAD(P)-binding Rossmann-fold domains"/>
    <property type="match status" value="1"/>
</dbReference>
<dbReference type="Proteomes" id="UP000745859">
    <property type="component" value="Unassembled WGS sequence"/>
</dbReference>
<comment type="caution">
    <text evidence="13">The sequence shown here is derived from an EMBL/GenBank/DDBJ whole genome shotgun (WGS) entry which is preliminary data.</text>
</comment>
<dbReference type="InterPro" id="IPR000343">
    <property type="entry name" value="4pyrrol_synth_GluRdtase"/>
</dbReference>
<evidence type="ECO:0000256" key="8">
    <source>
        <dbReference type="HAMAP-Rule" id="MF_00087"/>
    </source>
</evidence>
<feature type="domain" description="Glutamyl-tRNA reductase N-terminal" evidence="12">
    <location>
        <begin position="13"/>
        <end position="158"/>
    </location>
</feature>
<dbReference type="SUPFAM" id="SSF69075">
    <property type="entry name" value="Glutamyl tRNA-reductase dimerization domain"/>
    <property type="match status" value="1"/>
</dbReference>
<dbReference type="EMBL" id="JAASQL010000002">
    <property type="protein sequence ID" value="NIJ45395.1"/>
    <property type="molecule type" value="Genomic_DNA"/>
</dbReference>
<comment type="subunit">
    <text evidence="8">Homodimer.</text>
</comment>
<dbReference type="HAMAP" id="MF_00087">
    <property type="entry name" value="Glu_tRNA_reductase"/>
    <property type="match status" value="1"/>
</dbReference>
<keyword evidence="6 8" id="KW-0627">Porphyrin biosynthesis</keyword>
<accession>A0ABX0UBW3</accession>
<proteinExistence type="inferred from homology"/>
<dbReference type="InterPro" id="IPR015896">
    <property type="entry name" value="4pyrrol_synth_GluRdtase_dimer"/>
</dbReference>
<comment type="similarity">
    <text evidence="2 8 9">Belongs to the glutamyl-tRNA reductase family.</text>
</comment>
<evidence type="ECO:0000256" key="7">
    <source>
        <dbReference type="ARBA" id="ARBA00047464"/>
    </source>
</evidence>
<feature type="site" description="Important for activity" evidence="8">
    <location>
        <position position="101"/>
    </location>
</feature>
<feature type="binding site" evidence="8">
    <location>
        <begin position="55"/>
        <end position="58"/>
    </location>
    <ligand>
        <name>substrate</name>
    </ligand>
</feature>
<comment type="pathway">
    <text evidence="1 8 9">Porphyrin-containing compound metabolism; protoporphyrin-IX biosynthesis; 5-aminolevulinate from L-glutamyl-tRNA(Glu): step 1/2.</text>
</comment>